<evidence type="ECO:0000313" key="6">
    <source>
        <dbReference type="Proteomes" id="UP000028181"/>
    </source>
</evidence>
<evidence type="ECO:0000256" key="1">
    <source>
        <dbReference type="ARBA" id="ARBA00023015"/>
    </source>
</evidence>
<dbReference type="InterPro" id="IPR011991">
    <property type="entry name" value="ArsR-like_HTH"/>
</dbReference>
<dbReference type="GO" id="GO:0003677">
    <property type="term" value="F:DNA binding"/>
    <property type="evidence" value="ECO:0007669"/>
    <property type="project" value="UniProtKB-KW"/>
</dbReference>
<dbReference type="EMBL" id="HG938353">
    <property type="protein sequence ID" value="CDN48926.1"/>
    <property type="molecule type" value="Genomic_DNA"/>
</dbReference>
<keyword evidence="3" id="KW-0804">Transcription</keyword>
<evidence type="ECO:0000256" key="3">
    <source>
        <dbReference type="ARBA" id="ARBA00023163"/>
    </source>
</evidence>
<gene>
    <name evidence="5" type="ORF">RG540_CH27600</name>
</gene>
<dbReference type="InterPro" id="IPR036388">
    <property type="entry name" value="WH-like_DNA-bd_sf"/>
</dbReference>
<dbReference type="InterPro" id="IPR001845">
    <property type="entry name" value="HTH_ArsR_DNA-bd_dom"/>
</dbReference>
<dbReference type="RefSeq" id="WP_038588827.1">
    <property type="nucleotide sequence ID" value="NZ_HG938353.1"/>
</dbReference>
<keyword evidence="2" id="KW-0238">DNA-binding</keyword>
<dbReference type="PROSITE" id="PS50987">
    <property type="entry name" value="HTH_ARSR_2"/>
    <property type="match status" value="1"/>
</dbReference>
<evidence type="ECO:0000256" key="2">
    <source>
        <dbReference type="ARBA" id="ARBA00023125"/>
    </source>
</evidence>
<dbReference type="HOGENOM" id="CLU_097806_6_4_5"/>
<feature type="domain" description="HTH arsR-type" evidence="4">
    <location>
        <begin position="6"/>
        <end position="100"/>
    </location>
</feature>
<accession>A0A068ST49</accession>
<evidence type="ECO:0000313" key="5">
    <source>
        <dbReference type="EMBL" id="CDN48926.1"/>
    </source>
</evidence>
<dbReference type="CDD" id="cd00090">
    <property type="entry name" value="HTH_ARSR"/>
    <property type="match status" value="1"/>
</dbReference>
<dbReference type="SMART" id="SM00418">
    <property type="entry name" value="HTH_ARSR"/>
    <property type="match status" value="1"/>
</dbReference>
<dbReference type="NCBIfam" id="NF033788">
    <property type="entry name" value="HTH_metalloreg"/>
    <property type="match status" value="1"/>
</dbReference>
<organism evidence="5 6">
    <name type="scientific">Neorhizobium galegae bv. orientalis str. HAMBI 540</name>
    <dbReference type="NCBI Taxonomy" id="1028800"/>
    <lineage>
        <taxon>Bacteria</taxon>
        <taxon>Pseudomonadati</taxon>
        <taxon>Pseudomonadota</taxon>
        <taxon>Alphaproteobacteria</taxon>
        <taxon>Hyphomicrobiales</taxon>
        <taxon>Rhizobiaceae</taxon>
        <taxon>Rhizobium/Agrobacterium group</taxon>
        <taxon>Neorhizobium</taxon>
    </lineage>
</organism>
<dbReference type="PRINTS" id="PR00778">
    <property type="entry name" value="HTHARSR"/>
</dbReference>
<proteinExistence type="predicted"/>
<sequence>MDLTDEMPAKAEEVANFLKGLANSHRLLVLCALAEGERNVAQLIEATDIAPTSMSQHLAKLKEEGIVDFRREHRTLFYFIDHPAVSELMGILYQHFCKGK</sequence>
<dbReference type="AlphaFoldDB" id="A0A068ST49"/>
<protein>
    <submittedName>
        <fullName evidence="5">Transcriptional regulator, ArsR family</fullName>
    </submittedName>
</protein>
<name>A0A068ST49_NEOGA</name>
<dbReference type="PATRIC" id="fig|1028800.3.peg.2792"/>
<keyword evidence="6" id="KW-1185">Reference proteome</keyword>
<dbReference type="PANTHER" id="PTHR43132">
    <property type="entry name" value="ARSENICAL RESISTANCE OPERON REPRESSOR ARSR-RELATED"/>
    <property type="match status" value="1"/>
</dbReference>
<reference evidence="6" key="1">
    <citation type="journal article" date="2014" name="BMC Genomics">
        <title>Genome sequencing of two Neorhizobium galegae strains reveals a noeT gene responsible for the unusual acetylation of the nodulation factors.</title>
        <authorList>
            <person name="Osterman J."/>
            <person name="Marsh J."/>
            <person name="Laine P.K."/>
            <person name="Zeng Z."/>
            <person name="Alatalo E."/>
            <person name="Sullivan J.T."/>
            <person name="Young J.P."/>
            <person name="Thomas-Oates J."/>
            <person name="Paulin L."/>
            <person name="Lindstrom K."/>
        </authorList>
    </citation>
    <scope>NUCLEOTIDE SEQUENCE [LARGE SCALE GENOMIC DNA]</scope>
    <source>
        <strain evidence="6">HAMBI 540</strain>
    </source>
</reference>
<dbReference type="GO" id="GO:0003700">
    <property type="term" value="F:DNA-binding transcription factor activity"/>
    <property type="evidence" value="ECO:0007669"/>
    <property type="project" value="InterPro"/>
</dbReference>
<dbReference type="Proteomes" id="UP000028181">
    <property type="component" value="Chromosome I"/>
</dbReference>
<keyword evidence="1" id="KW-0805">Transcription regulation</keyword>
<dbReference type="InterPro" id="IPR051011">
    <property type="entry name" value="Metal_resp_trans_reg"/>
</dbReference>
<dbReference type="OrthoDB" id="194599at2"/>
<dbReference type="GeneID" id="24256847"/>
<evidence type="ECO:0000259" key="4">
    <source>
        <dbReference type="PROSITE" id="PS50987"/>
    </source>
</evidence>
<dbReference type="SUPFAM" id="SSF46785">
    <property type="entry name" value="Winged helix' DNA-binding domain"/>
    <property type="match status" value="1"/>
</dbReference>
<dbReference type="Pfam" id="PF01022">
    <property type="entry name" value="HTH_5"/>
    <property type="match status" value="1"/>
</dbReference>
<dbReference type="eggNOG" id="COG0640">
    <property type="taxonomic scope" value="Bacteria"/>
</dbReference>
<dbReference type="Gene3D" id="1.10.10.10">
    <property type="entry name" value="Winged helix-like DNA-binding domain superfamily/Winged helix DNA-binding domain"/>
    <property type="match status" value="1"/>
</dbReference>
<dbReference type="KEGG" id="ngg:RG540_CH27600"/>
<dbReference type="PANTHER" id="PTHR43132:SF2">
    <property type="entry name" value="ARSENICAL RESISTANCE OPERON REPRESSOR ARSR-RELATED"/>
    <property type="match status" value="1"/>
</dbReference>
<dbReference type="InterPro" id="IPR036390">
    <property type="entry name" value="WH_DNA-bd_sf"/>
</dbReference>